<evidence type="ECO:0000256" key="1">
    <source>
        <dbReference type="ARBA" id="ARBA00012528"/>
    </source>
</evidence>
<dbReference type="InterPro" id="IPR050469">
    <property type="entry name" value="Diguanylate_Cyclase"/>
</dbReference>
<dbReference type="NCBIfam" id="TIGR00254">
    <property type="entry name" value="GGDEF"/>
    <property type="match status" value="1"/>
</dbReference>
<keyword evidence="3" id="KW-1133">Transmembrane helix</keyword>
<dbReference type="GO" id="GO:0052621">
    <property type="term" value="F:diguanylate cyclase activity"/>
    <property type="evidence" value="ECO:0007669"/>
    <property type="project" value="UniProtKB-EC"/>
</dbReference>
<protein>
    <recommendedName>
        <fullName evidence="1">diguanylate cyclase</fullName>
        <ecNumber evidence="1">2.7.7.65</ecNumber>
    </recommendedName>
</protein>
<evidence type="ECO:0000256" key="2">
    <source>
        <dbReference type="ARBA" id="ARBA00034247"/>
    </source>
</evidence>
<dbReference type="InterPro" id="IPR043128">
    <property type="entry name" value="Rev_trsase/Diguanyl_cyclase"/>
</dbReference>
<evidence type="ECO:0000256" key="3">
    <source>
        <dbReference type="SAM" id="Phobius"/>
    </source>
</evidence>
<dbReference type="GO" id="GO:0005886">
    <property type="term" value="C:plasma membrane"/>
    <property type="evidence" value="ECO:0007669"/>
    <property type="project" value="TreeGrafter"/>
</dbReference>
<reference evidence="5 6" key="1">
    <citation type="submission" date="2016-03" db="EMBL/GenBank/DDBJ databases">
        <title>Draft Genome Assembly of Pseudomonas putida strain CBF10-2.</title>
        <authorList>
            <person name="Iyer R.S."/>
            <person name="Damania A."/>
        </authorList>
    </citation>
    <scope>NUCLEOTIDE SEQUENCE [LARGE SCALE GENOMIC DNA]</scope>
    <source>
        <strain evidence="5 6">CBF10-2</strain>
    </source>
</reference>
<sequence length="306" mass="34245">MKSLLKLHTLTFVGLAVAANLGLQVYLAFGEVKPWAQINWMDVIGEGGSGLIWLVWLVMLMRSRPAGRVSRLLAVGMACVCFSWWIDVLDEFIRLAPDAVWDNWLETAPMPVGLLLVTVGIYHLHKEQQAINAQMSKREGWFREHLLFDKLTPLGGAQYLRQHVQLALEQAERAQQPLSLVVLDIDDFSAVNLVHGEAEGDHLLQMLAQLLVLNLRQQDVLCRLAGDRFVVVMPNTGETQARWLAQELQQAVAGFAYKTLRHGERLQLRASVAAAMAYDDDVESLLRRVNLGIAKARRQAPQRGAA</sequence>
<dbReference type="AlphaFoldDB" id="A0A177SFL6"/>
<keyword evidence="3" id="KW-0812">Transmembrane</keyword>
<proteinExistence type="predicted"/>
<dbReference type="GO" id="GO:1902201">
    <property type="term" value="P:negative regulation of bacterial-type flagellum-dependent cell motility"/>
    <property type="evidence" value="ECO:0007669"/>
    <property type="project" value="TreeGrafter"/>
</dbReference>
<dbReference type="Proteomes" id="UP000077752">
    <property type="component" value="Unassembled WGS sequence"/>
</dbReference>
<dbReference type="EMBL" id="LUCV01000040">
    <property type="protein sequence ID" value="OAI86356.1"/>
    <property type="molecule type" value="Genomic_DNA"/>
</dbReference>
<keyword evidence="3" id="KW-0472">Membrane</keyword>
<feature type="transmembrane region" description="Helical" evidence="3">
    <location>
        <begin position="108"/>
        <end position="125"/>
    </location>
</feature>
<name>A0A177SFL6_PSEPU</name>
<evidence type="ECO:0000313" key="5">
    <source>
        <dbReference type="EMBL" id="OAI86356.1"/>
    </source>
</evidence>
<dbReference type="CDD" id="cd01949">
    <property type="entry name" value="GGDEF"/>
    <property type="match status" value="1"/>
</dbReference>
<dbReference type="Gene3D" id="3.30.70.270">
    <property type="match status" value="1"/>
</dbReference>
<evidence type="ECO:0000313" key="6">
    <source>
        <dbReference type="Proteomes" id="UP000077752"/>
    </source>
</evidence>
<feature type="transmembrane region" description="Helical" evidence="3">
    <location>
        <begin position="72"/>
        <end position="88"/>
    </location>
</feature>
<dbReference type="PANTHER" id="PTHR45138">
    <property type="entry name" value="REGULATORY COMPONENTS OF SENSORY TRANSDUCTION SYSTEM"/>
    <property type="match status" value="1"/>
</dbReference>
<dbReference type="Pfam" id="PF00990">
    <property type="entry name" value="GGDEF"/>
    <property type="match status" value="1"/>
</dbReference>
<feature type="domain" description="GGDEF" evidence="4">
    <location>
        <begin position="176"/>
        <end position="306"/>
    </location>
</feature>
<organism evidence="5 6">
    <name type="scientific">Pseudomonas putida</name>
    <name type="common">Arthrobacter siderocapsulatus</name>
    <dbReference type="NCBI Taxonomy" id="303"/>
    <lineage>
        <taxon>Bacteria</taxon>
        <taxon>Pseudomonadati</taxon>
        <taxon>Pseudomonadota</taxon>
        <taxon>Gammaproteobacteria</taxon>
        <taxon>Pseudomonadales</taxon>
        <taxon>Pseudomonadaceae</taxon>
        <taxon>Pseudomonas</taxon>
    </lineage>
</organism>
<dbReference type="PROSITE" id="PS50887">
    <property type="entry name" value="GGDEF"/>
    <property type="match status" value="1"/>
</dbReference>
<dbReference type="RefSeq" id="WP_064304195.1">
    <property type="nucleotide sequence ID" value="NZ_LUCV01000040.1"/>
</dbReference>
<dbReference type="InterPro" id="IPR029787">
    <property type="entry name" value="Nucleotide_cyclase"/>
</dbReference>
<comment type="caution">
    <text evidence="5">The sequence shown here is derived from an EMBL/GenBank/DDBJ whole genome shotgun (WGS) entry which is preliminary data.</text>
</comment>
<comment type="catalytic activity">
    <reaction evidence="2">
        <text>2 GTP = 3',3'-c-di-GMP + 2 diphosphate</text>
        <dbReference type="Rhea" id="RHEA:24898"/>
        <dbReference type="ChEBI" id="CHEBI:33019"/>
        <dbReference type="ChEBI" id="CHEBI:37565"/>
        <dbReference type="ChEBI" id="CHEBI:58805"/>
        <dbReference type="EC" id="2.7.7.65"/>
    </reaction>
</comment>
<dbReference type="InterPro" id="IPR000160">
    <property type="entry name" value="GGDEF_dom"/>
</dbReference>
<gene>
    <name evidence="5" type="ORF">AYO28_01305</name>
</gene>
<feature type="transmembrane region" description="Helical" evidence="3">
    <location>
        <begin position="40"/>
        <end position="60"/>
    </location>
</feature>
<dbReference type="SMART" id="SM00267">
    <property type="entry name" value="GGDEF"/>
    <property type="match status" value="1"/>
</dbReference>
<dbReference type="PANTHER" id="PTHR45138:SF9">
    <property type="entry name" value="DIGUANYLATE CYCLASE DGCM-RELATED"/>
    <property type="match status" value="1"/>
</dbReference>
<evidence type="ECO:0000259" key="4">
    <source>
        <dbReference type="PROSITE" id="PS50887"/>
    </source>
</evidence>
<dbReference type="GO" id="GO:0043709">
    <property type="term" value="P:cell adhesion involved in single-species biofilm formation"/>
    <property type="evidence" value="ECO:0007669"/>
    <property type="project" value="TreeGrafter"/>
</dbReference>
<accession>A0A177SFL6</accession>
<dbReference type="EC" id="2.7.7.65" evidence="1"/>
<dbReference type="SUPFAM" id="SSF55073">
    <property type="entry name" value="Nucleotide cyclase"/>
    <property type="match status" value="1"/>
</dbReference>